<keyword evidence="3" id="KW-1185">Reference proteome</keyword>
<feature type="compositionally biased region" description="Basic and acidic residues" evidence="1">
    <location>
        <begin position="11"/>
        <end position="26"/>
    </location>
</feature>
<sequence length="50" mass="5456">MALRKNMPARDPQRSKAEPQHSRDYSASRGGYTSSPAERPVAGTPKGNRS</sequence>
<dbReference type="Proteomes" id="UP001224433">
    <property type="component" value="Plasmid unnamed1"/>
</dbReference>
<evidence type="ECO:0000256" key="1">
    <source>
        <dbReference type="SAM" id="MobiDB-lite"/>
    </source>
</evidence>
<dbReference type="EMBL" id="CP120984">
    <property type="protein sequence ID" value="WLQ69238.1"/>
    <property type="molecule type" value="Genomic_DNA"/>
</dbReference>
<name>A0ABY9JRF2_9ACTN</name>
<reference evidence="2 3" key="1">
    <citation type="submission" date="2023-03" db="EMBL/GenBank/DDBJ databases">
        <title>Isolation and description of six Streptomyces strains from soil environments, able to metabolize different microbial glucans.</title>
        <authorList>
            <person name="Widen T."/>
            <person name="Larsbrink J."/>
        </authorList>
    </citation>
    <scope>NUCLEOTIDE SEQUENCE [LARGE SCALE GENOMIC DNA]</scope>
    <source>
        <strain evidence="2 3">Alt3</strain>
        <plasmid evidence="2 3">unnamed1</plasmid>
    </source>
</reference>
<proteinExistence type="predicted"/>
<feature type="region of interest" description="Disordered" evidence="1">
    <location>
        <begin position="1"/>
        <end position="50"/>
    </location>
</feature>
<keyword evidence="2" id="KW-0614">Plasmid</keyword>
<geneLocation type="plasmid" evidence="2 3">
    <name>unnamed1</name>
</geneLocation>
<dbReference type="RefSeq" id="WP_306105314.1">
    <property type="nucleotide sequence ID" value="NZ_CP120984.1"/>
</dbReference>
<protein>
    <submittedName>
        <fullName evidence="2">Uncharacterized protein</fullName>
    </submittedName>
</protein>
<evidence type="ECO:0000313" key="3">
    <source>
        <dbReference type="Proteomes" id="UP001224433"/>
    </source>
</evidence>
<organism evidence="2 3">
    <name type="scientific">Streptomyces glycanivorans</name>
    <dbReference type="NCBI Taxonomy" id="3033808"/>
    <lineage>
        <taxon>Bacteria</taxon>
        <taxon>Bacillati</taxon>
        <taxon>Actinomycetota</taxon>
        <taxon>Actinomycetes</taxon>
        <taxon>Kitasatosporales</taxon>
        <taxon>Streptomycetaceae</taxon>
        <taxon>Streptomyces</taxon>
    </lineage>
</organism>
<gene>
    <name evidence="2" type="ORF">P8A20_37530</name>
</gene>
<evidence type="ECO:0000313" key="2">
    <source>
        <dbReference type="EMBL" id="WLQ69238.1"/>
    </source>
</evidence>
<accession>A0ABY9JRF2</accession>